<evidence type="ECO:0000313" key="7">
    <source>
        <dbReference type="EMBL" id="KAF2964368.1"/>
    </source>
</evidence>
<dbReference type="Pfam" id="PF04082">
    <property type="entry name" value="Fungal_trans"/>
    <property type="match status" value="1"/>
</dbReference>
<dbReference type="PANTHER" id="PTHR46910:SF37">
    <property type="entry name" value="ZN(II)2CYS6 TRANSCRIPTION FACTOR (EUROFUNG)"/>
    <property type="match status" value="1"/>
</dbReference>
<dbReference type="GO" id="GO:0006351">
    <property type="term" value="P:DNA-templated transcription"/>
    <property type="evidence" value="ECO:0007669"/>
    <property type="project" value="InterPro"/>
</dbReference>
<keyword evidence="8" id="KW-1185">Reference proteome</keyword>
<dbReference type="SMART" id="SM00906">
    <property type="entry name" value="Fungal_trans"/>
    <property type="match status" value="1"/>
</dbReference>
<dbReference type="GO" id="GO:0003677">
    <property type="term" value="F:DNA binding"/>
    <property type="evidence" value="ECO:0007669"/>
    <property type="project" value="UniProtKB-KW"/>
</dbReference>
<dbReference type="CDD" id="cd12148">
    <property type="entry name" value="fungal_TF_MHR"/>
    <property type="match status" value="1"/>
</dbReference>
<evidence type="ECO:0000259" key="6">
    <source>
        <dbReference type="SMART" id="SM00906"/>
    </source>
</evidence>
<comment type="subcellular location">
    <subcellularLocation>
        <location evidence="1">Nucleus</location>
    </subcellularLocation>
</comment>
<evidence type="ECO:0000256" key="2">
    <source>
        <dbReference type="ARBA" id="ARBA00023015"/>
    </source>
</evidence>
<dbReference type="InParanoid" id="A0A7C8MK36"/>
<evidence type="ECO:0000256" key="5">
    <source>
        <dbReference type="ARBA" id="ARBA00023242"/>
    </source>
</evidence>
<dbReference type="InterPro" id="IPR050987">
    <property type="entry name" value="AtrR-like"/>
</dbReference>
<dbReference type="PANTHER" id="PTHR46910">
    <property type="entry name" value="TRANSCRIPTION FACTOR PDR1"/>
    <property type="match status" value="1"/>
</dbReference>
<gene>
    <name evidence="7" type="ORF">GQX73_g9216</name>
</gene>
<dbReference type="AlphaFoldDB" id="A0A7C8MK36"/>
<evidence type="ECO:0000256" key="1">
    <source>
        <dbReference type="ARBA" id="ARBA00004123"/>
    </source>
</evidence>
<sequence>MNPPLPDQPRSGISRAAREDTIGSRLAHIESQLEQLIADKINTKDSAQVVSLPSLDPSIDAYTATDIWGPGPTPPCPRLCAPLITGTIMARIGQLELPPLSLLLPVVDNYFNNYNCFIPLFDQASFMRMILDWHSSAVHQTVVSWAAVNLVQAIAYRLLDDLPLGDPRLSECIRNVQSATTDLMAWNKDLLGVQVLLGMVILFQGTTDLQLATVLIGAAVRLAQAMGLPSRKGLDNLTPTESFQRRLVFWIAYILDRDLALRSKAPYIQLDAEMDLELPELHGKDQAGILTSSSGGISVNYLLKRVELARIQGRVHDILYSRRSHLLSRDQRLINISRIEQMLSEWRGTIPDELLHPGGHLECLFRIHAIFSFDDSWIRRTNCYFSPTVIELGEDEVDGELVKSGLTPLPEALHICCVASSLIALLVNMIEFPDHDAVAHDWDLVNQTGSMIRDMNANLFQNELVFLKMADDLARRARGQVKRRAQSTMVVSDEHIANALFWPSYE</sequence>
<organism evidence="7 8">
    <name type="scientific">Xylaria multiplex</name>
    <dbReference type="NCBI Taxonomy" id="323545"/>
    <lineage>
        <taxon>Eukaryota</taxon>
        <taxon>Fungi</taxon>
        <taxon>Dikarya</taxon>
        <taxon>Ascomycota</taxon>
        <taxon>Pezizomycotina</taxon>
        <taxon>Sordariomycetes</taxon>
        <taxon>Xylariomycetidae</taxon>
        <taxon>Xylariales</taxon>
        <taxon>Xylariaceae</taxon>
        <taxon>Xylaria</taxon>
    </lineage>
</organism>
<evidence type="ECO:0000256" key="4">
    <source>
        <dbReference type="ARBA" id="ARBA00023163"/>
    </source>
</evidence>
<dbReference type="GO" id="GO:0008270">
    <property type="term" value="F:zinc ion binding"/>
    <property type="evidence" value="ECO:0007669"/>
    <property type="project" value="InterPro"/>
</dbReference>
<dbReference type="GO" id="GO:0003700">
    <property type="term" value="F:DNA-binding transcription factor activity"/>
    <property type="evidence" value="ECO:0007669"/>
    <property type="project" value="InterPro"/>
</dbReference>
<evidence type="ECO:0000313" key="8">
    <source>
        <dbReference type="Proteomes" id="UP000481858"/>
    </source>
</evidence>
<accession>A0A7C8MK36</accession>
<dbReference type="InterPro" id="IPR007219">
    <property type="entry name" value="XnlR_reg_dom"/>
</dbReference>
<proteinExistence type="predicted"/>
<dbReference type="Proteomes" id="UP000481858">
    <property type="component" value="Unassembled WGS sequence"/>
</dbReference>
<keyword evidence="4" id="KW-0804">Transcription</keyword>
<dbReference type="GO" id="GO:0005634">
    <property type="term" value="C:nucleus"/>
    <property type="evidence" value="ECO:0007669"/>
    <property type="project" value="UniProtKB-SubCell"/>
</dbReference>
<keyword evidence="2" id="KW-0805">Transcription regulation</keyword>
<reference evidence="7 8" key="1">
    <citation type="submission" date="2019-12" db="EMBL/GenBank/DDBJ databases">
        <title>Draft genome sequence of the ascomycete Xylaria multiplex DSM 110363.</title>
        <authorList>
            <person name="Buettner E."/>
            <person name="Kellner H."/>
        </authorList>
    </citation>
    <scope>NUCLEOTIDE SEQUENCE [LARGE SCALE GENOMIC DNA]</scope>
    <source>
        <strain evidence="7 8">DSM 110363</strain>
    </source>
</reference>
<evidence type="ECO:0000256" key="3">
    <source>
        <dbReference type="ARBA" id="ARBA00023125"/>
    </source>
</evidence>
<comment type="caution">
    <text evidence="7">The sequence shown here is derived from an EMBL/GenBank/DDBJ whole genome shotgun (WGS) entry which is preliminary data.</text>
</comment>
<keyword evidence="5" id="KW-0539">Nucleus</keyword>
<feature type="domain" description="Xylanolytic transcriptional activator regulatory" evidence="6">
    <location>
        <begin position="212"/>
        <end position="285"/>
    </location>
</feature>
<keyword evidence="3" id="KW-0238">DNA-binding</keyword>
<dbReference type="OrthoDB" id="2123952at2759"/>
<dbReference type="EMBL" id="WUBL01000154">
    <property type="protein sequence ID" value="KAF2964368.1"/>
    <property type="molecule type" value="Genomic_DNA"/>
</dbReference>
<name>A0A7C8MK36_9PEZI</name>
<protein>
    <recommendedName>
        <fullName evidence="6">Xylanolytic transcriptional activator regulatory domain-containing protein</fullName>
    </recommendedName>
</protein>